<feature type="domain" description="FAD synthetase" evidence="17">
    <location>
        <begin position="111"/>
        <end position="253"/>
    </location>
</feature>
<dbReference type="Pfam" id="PF05705">
    <property type="entry name" value="DUF829"/>
    <property type="match status" value="1"/>
</dbReference>
<dbReference type="GO" id="GO:0005524">
    <property type="term" value="F:ATP binding"/>
    <property type="evidence" value="ECO:0007669"/>
    <property type="project" value="UniProtKB-KW"/>
</dbReference>
<evidence type="ECO:0000256" key="14">
    <source>
        <dbReference type="ARBA" id="ARBA00023242"/>
    </source>
</evidence>
<protein>
    <recommendedName>
        <fullName evidence="3">FAD synthase</fullName>
        <ecNumber evidence="3">2.7.7.2</ecNumber>
    </recommendedName>
</protein>
<evidence type="ECO:0000256" key="8">
    <source>
        <dbReference type="ARBA" id="ARBA00022695"/>
    </source>
</evidence>
<evidence type="ECO:0000256" key="13">
    <source>
        <dbReference type="ARBA" id="ARBA00023136"/>
    </source>
</evidence>
<comment type="pathway">
    <text evidence="1">Cofactor biosynthesis; FAD biosynthesis; FAD from FMN: step 1/1.</text>
</comment>
<dbReference type="PANTHER" id="PTHR12265:SF30">
    <property type="entry name" value="TRANSMEMBRANE PROTEIN 53"/>
    <property type="match status" value="1"/>
</dbReference>
<evidence type="ECO:0000256" key="2">
    <source>
        <dbReference type="ARBA" id="ARBA00007387"/>
    </source>
</evidence>
<comment type="similarity">
    <text evidence="2">Belongs to the TMEM53 family.</text>
</comment>
<dbReference type="Pfam" id="PF06574">
    <property type="entry name" value="FAD_syn"/>
    <property type="match status" value="1"/>
</dbReference>
<keyword evidence="10" id="KW-0274">FAD</keyword>
<evidence type="ECO:0000256" key="16">
    <source>
        <dbReference type="SAM" id="MobiDB-lite"/>
    </source>
</evidence>
<dbReference type="AlphaFoldDB" id="A0AAD2DHZ2"/>
<dbReference type="SUPFAM" id="SSF53474">
    <property type="entry name" value="alpha/beta-Hydrolases"/>
    <property type="match status" value="1"/>
</dbReference>
<evidence type="ECO:0000256" key="5">
    <source>
        <dbReference type="ARBA" id="ARBA00022643"/>
    </source>
</evidence>
<comment type="subcellular location">
    <subcellularLocation>
        <location evidence="15">Nucleus outer membrane</location>
        <topology evidence="15">Single-pass membrane protein</topology>
    </subcellularLocation>
</comment>
<evidence type="ECO:0000313" key="19">
    <source>
        <dbReference type="Proteomes" id="UP000834106"/>
    </source>
</evidence>
<dbReference type="InterPro" id="IPR029058">
    <property type="entry name" value="AB_hydrolase_fold"/>
</dbReference>
<evidence type="ECO:0000256" key="15">
    <source>
        <dbReference type="ARBA" id="ARBA00034303"/>
    </source>
</evidence>
<keyword evidence="5" id="KW-0288">FMN</keyword>
<keyword evidence="12" id="KW-1133">Transmembrane helix</keyword>
<keyword evidence="9" id="KW-0547">Nucleotide-binding</keyword>
<reference evidence="18" key="1">
    <citation type="submission" date="2023-05" db="EMBL/GenBank/DDBJ databases">
        <authorList>
            <person name="Huff M."/>
        </authorList>
    </citation>
    <scope>NUCLEOTIDE SEQUENCE</scope>
</reference>
<evidence type="ECO:0000256" key="3">
    <source>
        <dbReference type="ARBA" id="ARBA00012393"/>
    </source>
</evidence>
<keyword evidence="7" id="KW-0812">Transmembrane</keyword>
<keyword evidence="13" id="KW-0472">Membrane</keyword>
<feature type="region of interest" description="Disordered" evidence="16">
    <location>
        <begin position="254"/>
        <end position="273"/>
    </location>
</feature>
<dbReference type="Gene3D" id="3.40.50.1820">
    <property type="entry name" value="alpha/beta hydrolase"/>
    <property type="match status" value="1"/>
</dbReference>
<name>A0AAD2DHZ2_9LAMI</name>
<dbReference type="GO" id="GO:0009231">
    <property type="term" value="P:riboflavin biosynthetic process"/>
    <property type="evidence" value="ECO:0007669"/>
    <property type="project" value="InterPro"/>
</dbReference>
<evidence type="ECO:0000259" key="17">
    <source>
        <dbReference type="Pfam" id="PF06574"/>
    </source>
</evidence>
<evidence type="ECO:0000256" key="4">
    <source>
        <dbReference type="ARBA" id="ARBA00022630"/>
    </source>
</evidence>
<dbReference type="Proteomes" id="UP000834106">
    <property type="component" value="Chromosome 2"/>
</dbReference>
<organism evidence="18 19">
    <name type="scientific">Fraxinus pennsylvanica</name>
    <dbReference type="NCBI Taxonomy" id="56036"/>
    <lineage>
        <taxon>Eukaryota</taxon>
        <taxon>Viridiplantae</taxon>
        <taxon>Streptophyta</taxon>
        <taxon>Embryophyta</taxon>
        <taxon>Tracheophyta</taxon>
        <taxon>Spermatophyta</taxon>
        <taxon>Magnoliopsida</taxon>
        <taxon>eudicotyledons</taxon>
        <taxon>Gunneridae</taxon>
        <taxon>Pentapetalae</taxon>
        <taxon>asterids</taxon>
        <taxon>lamiids</taxon>
        <taxon>Lamiales</taxon>
        <taxon>Oleaceae</taxon>
        <taxon>Oleeae</taxon>
        <taxon>Fraxinus</taxon>
    </lineage>
</organism>
<dbReference type="GO" id="GO:0003919">
    <property type="term" value="F:FMN adenylyltransferase activity"/>
    <property type="evidence" value="ECO:0007669"/>
    <property type="project" value="UniProtKB-EC"/>
</dbReference>
<evidence type="ECO:0000256" key="12">
    <source>
        <dbReference type="ARBA" id="ARBA00022989"/>
    </source>
</evidence>
<keyword evidence="4" id="KW-0285">Flavoprotein</keyword>
<dbReference type="SUPFAM" id="SSF52374">
    <property type="entry name" value="Nucleotidylyl transferase"/>
    <property type="match status" value="1"/>
</dbReference>
<accession>A0AAD2DHZ2</accession>
<gene>
    <name evidence="18" type="ORF">FPE_LOCUS2693</name>
</gene>
<evidence type="ECO:0000256" key="10">
    <source>
        <dbReference type="ARBA" id="ARBA00022827"/>
    </source>
</evidence>
<dbReference type="EC" id="2.7.7.2" evidence="3"/>
<dbReference type="Gene3D" id="3.40.50.620">
    <property type="entry name" value="HUPs"/>
    <property type="match status" value="1"/>
</dbReference>
<keyword evidence="11" id="KW-0067">ATP-binding</keyword>
<evidence type="ECO:0000256" key="9">
    <source>
        <dbReference type="ARBA" id="ARBA00022741"/>
    </source>
</evidence>
<keyword evidence="14" id="KW-0539">Nucleus</keyword>
<evidence type="ECO:0000256" key="11">
    <source>
        <dbReference type="ARBA" id="ARBA00022840"/>
    </source>
</evidence>
<dbReference type="InterPro" id="IPR015864">
    <property type="entry name" value="FAD_synthase"/>
</dbReference>
<keyword evidence="19" id="KW-1185">Reference proteome</keyword>
<dbReference type="PANTHER" id="PTHR12265">
    <property type="entry name" value="TRANSMEMBRANE PROTEIN 53"/>
    <property type="match status" value="1"/>
</dbReference>
<proteinExistence type="inferred from homology"/>
<evidence type="ECO:0000256" key="7">
    <source>
        <dbReference type="ARBA" id="ARBA00022692"/>
    </source>
</evidence>
<feature type="compositionally biased region" description="Polar residues" evidence="16">
    <location>
        <begin position="254"/>
        <end position="272"/>
    </location>
</feature>
<evidence type="ECO:0000313" key="18">
    <source>
        <dbReference type="EMBL" id="CAI9755262.1"/>
    </source>
</evidence>
<evidence type="ECO:0000256" key="1">
    <source>
        <dbReference type="ARBA" id="ARBA00004726"/>
    </source>
</evidence>
<dbReference type="GO" id="GO:0005640">
    <property type="term" value="C:nuclear outer membrane"/>
    <property type="evidence" value="ECO:0007669"/>
    <property type="project" value="UniProtKB-SubCell"/>
</dbReference>
<dbReference type="InterPro" id="IPR014729">
    <property type="entry name" value="Rossmann-like_a/b/a_fold"/>
</dbReference>
<dbReference type="CDD" id="cd02064">
    <property type="entry name" value="FAD_synthetase_N"/>
    <property type="match status" value="1"/>
</dbReference>
<dbReference type="EMBL" id="OU503037">
    <property type="protein sequence ID" value="CAI9755262.1"/>
    <property type="molecule type" value="Genomic_DNA"/>
</dbReference>
<evidence type="ECO:0000256" key="6">
    <source>
        <dbReference type="ARBA" id="ARBA00022679"/>
    </source>
</evidence>
<sequence>MLSGSRGISQHLRDYHCSPYQFGVYTNYTKPFLGLLPSSFSPSSKKFFRLRLFNINSSYSSTTSNNDEFTRVSFVNNDNCVTNTAPSSLLSDVMREDGQVPPSAGLSSVAGGIVALGKFDALHIGHRELAIQAAKIGVPFLLSFVGMAEILGWEPRAPIVAKCDRERVLSSWAPYCGNVVPREIEVEFSKVRCLTPKQFVEKLAKELRVQGVVAGQNYRFGYRAAGDASDLVQLCKEYGIGAYIINPVMDKNQDSGNINSSNSKEQGQVSSTRVRHALSKGDMKYVSELLGRHHRLMLMVKNNEKVTSDRKGLSAPRSCLLNLPPKEGIYSNCSLLIGDKNVVPCRITIDTTEIHLDLNDLAASTHFTSPDLELLGIDFGCQFIRQPDFEFFNTKRVPINRWMQILFLGFRPVVAASAVAIASVSADFHDKLRPSSSSETCYSLEQSNPSFSKSLQETSSSWVSRTSFSKLTDLSFITRIRTPLPNVRISFPKTGPNCCSMVSSPVLLNLYQSAELAKTAKPVSSSYNIPPSTSDVLYRWHLPEPNTINVSGVSDCSSAKSRTVVVLLGWLGAKQKHLKRYAEWYTSRGFHAITFTFPMNEILSYQVGGKAEEDIELLVNHLEEWLEEEHGKNLVFHTFSNTGWLIYGVILEKFQKKDSTLTERIKGCIVDSAPVAAPDPQVWASGFSAAFLKKHSVATKAFTSLSEADAEATVGTRNAVEAKPALTEAALLLVLEKFFGVVLNYPSVNRRLSDVLSVLTLQQPSCPQLYIYSSADKVIPAGSVESFIEKQRRSGREVRACNFISTPHVDHFRNDPKLYSSQLTNFLEDCVLTCCKHSS</sequence>
<dbReference type="InterPro" id="IPR008547">
    <property type="entry name" value="DUF829_TMEM53"/>
</dbReference>
<keyword evidence="6" id="KW-0808">Transferase</keyword>
<keyword evidence="8" id="KW-0548">Nucleotidyltransferase</keyword>